<dbReference type="InterPro" id="IPR029787">
    <property type="entry name" value="Nucleotide_cyclase"/>
</dbReference>
<sequence>MTAPARILVAEDEAEVGKLLHEILRGAGYEVELVTNGDQLVRRAQAQPPDLIIADLLMPLMDGLEAIRQLRNDTRTAHLPMLILTAIGDSSRIVEGFENGADDYITKPYHRDELLARVRSHLRRAAQLPQRNPLTGLPGNVVIQAEINRQLAQKVTFALLYIDLDNFKAFNDVYGFARGDRAIHLLARILQDQIKPGDFLGHIGGDDFVVLHFGTDVESLCQQIIRVFDEQIRSLYDEADLQRGYLLATDRYGVQRQFGIISLSIAVVTTYHRTFANVDEMSRVAAELKKAAKQIAGSSYKIDRRSDGRCDDSQAPTPIERRTGRSPDALIICQDAVARAAIVATLNVRGYRLFIADNEIAAQGLLAHEPQPKLVVAELFDLKTLTLWRQINHDTPLIALARTEQEVVNARTAGATTVIWLNNNPLDLSDQLQTALDTLSL</sequence>
<dbReference type="GO" id="GO:0000156">
    <property type="term" value="F:phosphorelay response regulator activity"/>
    <property type="evidence" value="ECO:0007669"/>
    <property type="project" value="TreeGrafter"/>
</dbReference>
<dbReference type="EMBL" id="PNIQ01000153">
    <property type="protein sequence ID" value="PMP85631.1"/>
    <property type="molecule type" value="Genomic_DNA"/>
</dbReference>
<gene>
    <name evidence="9" type="ORF">C0184_02230</name>
</gene>
<dbReference type="InterPro" id="IPR011006">
    <property type="entry name" value="CheY-like_superfamily"/>
</dbReference>
<evidence type="ECO:0000256" key="6">
    <source>
        <dbReference type="SAM" id="MobiDB-lite"/>
    </source>
</evidence>
<dbReference type="Pfam" id="PF00072">
    <property type="entry name" value="Response_reg"/>
    <property type="match status" value="1"/>
</dbReference>
<reference evidence="9 10" key="1">
    <citation type="submission" date="2018-01" db="EMBL/GenBank/DDBJ databases">
        <title>Metagenomic assembled genomes from two thermal pools in the Uzon Caldera, Kamchatka, Russia.</title>
        <authorList>
            <person name="Wilkins L."/>
            <person name="Ettinger C."/>
        </authorList>
    </citation>
    <scope>NUCLEOTIDE SEQUENCE [LARGE SCALE GENOMIC DNA]</scope>
    <source>
        <strain evidence="9">ZAV-02</strain>
    </source>
</reference>
<dbReference type="Gene3D" id="3.40.50.2300">
    <property type="match status" value="1"/>
</dbReference>
<dbReference type="InterPro" id="IPR000160">
    <property type="entry name" value="GGDEF_dom"/>
</dbReference>
<dbReference type="GO" id="GO:0005829">
    <property type="term" value="C:cytosol"/>
    <property type="evidence" value="ECO:0007669"/>
    <property type="project" value="TreeGrafter"/>
</dbReference>
<feature type="compositionally biased region" description="Basic and acidic residues" evidence="6">
    <location>
        <begin position="303"/>
        <end position="312"/>
    </location>
</feature>
<dbReference type="SMART" id="SM00267">
    <property type="entry name" value="GGDEF"/>
    <property type="match status" value="1"/>
</dbReference>
<dbReference type="GO" id="GO:0032993">
    <property type="term" value="C:protein-DNA complex"/>
    <property type="evidence" value="ECO:0007669"/>
    <property type="project" value="TreeGrafter"/>
</dbReference>
<dbReference type="InterPro" id="IPR043128">
    <property type="entry name" value="Rev_trsase/Diguanyl_cyclase"/>
</dbReference>
<keyword evidence="3" id="KW-0238">DNA-binding</keyword>
<feature type="domain" description="GGDEF" evidence="8">
    <location>
        <begin position="155"/>
        <end position="305"/>
    </location>
</feature>
<evidence type="ECO:0000256" key="2">
    <source>
        <dbReference type="ARBA" id="ARBA00023015"/>
    </source>
</evidence>
<dbReference type="Gene3D" id="3.30.70.270">
    <property type="match status" value="1"/>
</dbReference>
<proteinExistence type="predicted"/>
<comment type="caution">
    <text evidence="9">The sequence shown here is derived from an EMBL/GenBank/DDBJ whole genome shotgun (WGS) entry which is preliminary data.</text>
</comment>
<dbReference type="PANTHER" id="PTHR48111">
    <property type="entry name" value="REGULATOR OF RPOS"/>
    <property type="match status" value="1"/>
</dbReference>
<feature type="region of interest" description="Disordered" evidence="6">
    <location>
        <begin position="303"/>
        <end position="322"/>
    </location>
</feature>
<dbReference type="PROSITE" id="PS50887">
    <property type="entry name" value="GGDEF"/>
    <property type="match status" value="1"/>
</dbReference>
<dbReference type="NCBIfam" id="TIGR00254">
    <property type="entry name" value="GGDEF"/>
    <property type="match status" value="1"/>
</dbReference>
<dbReference type="SUPFAM" id="SSF55073">
    <property type="entry name" value="Nucleotide cyclase"/>
    <property type="match status" value="1"/>
</dbReference>
<dbReference type="PANTHER" id="PTHR48111:SF4">
    <property type="entry name" value="DNA-BINDING DUAL TRANSCRIPTIONAL REGULATOR OMPR"/>
    <property type="match status" value="1"/>
</dbReference>
<protein>
    <submittedName>
        <fullName evidence="9">Diguanylate cyclase response regulator</fullName>
    </submittedName>
</protein>
<dbReference type="SMART" id="SM00448">
    <property type="entry name" value="REC"/>
    <property type="match status" value="1"/>
</dbReference>
<feature type="domain" description="Response regulatory" evidence="7">
    <location>
        <begin position="6"/>
        <end position="122"/>
    </location>
</feature>
<dbReference type="Pfam" id="PF00990">
    <property type="entry name" value="GGDEF"/>
    <property type="match status" value="1"/>
</dbReference>
<name>A0A2J6XCT7_9CHLR</name>
<keyword evidence="1 5" id="KW-0597">Phosphoprotein</keyword>
<dbReference type="InterPro" id="IPR039420">
    <property type="entry name" value="WalR-like"/>
</dbReference>
<dbReference type="InterPro" id="IPR001789">
    <property type="entry name" value="Sig_transdc_resp-reg_receiver"/>
</dbReference>
<evidence type="ECO:0000259" key="7">
    <source>
        <dbReference type="PROSITE" id="PS50110"/>
    </source>
</evidence>
<accession>A0A2J6XCT7</accession>
<organism evidence="9 10">
    <name type="scientific">Chloroflexus aggregans</name>
    <dbReference type="NCBI Taxonomy" id="152260"/>
    <lineage>
        <taxon>Bacteria</taxon>
        <taxon>Bacillati</taxon>
        <taxon>Chloroflexota</taxon>
        <taxon>Chloroflexia</taxon>
        <taxon>Chloroflexales</taxon>
        <taxon>Chloroflexineae</taxon>
        <taxon>Chloroflexaceae</taxon>
        <taxon>Chloroflexus</taxon>
    </lineage>
</organism>
<feature type="modified residue" description="4-aspartylphosphate" evidence="5">
    <location>
        <position position="55"/>
    </location>
</feature>
<keyword evidence="4" id="KW-0804">Transcription</keyword>
<dbReference type="PROSITE" id="PS50110">
    <property type="entry name" value="RESPONSE_REGULATORY"/>
    <property type="match status" value="1"/>
</dbReference>
<dbReference type="GO" id="GO:0000976">
    <property type="term" value="F:transcription cis-regulatory region binding"/>
    <property type="evidence" value="ECO:0007669"/>
    <property type="project" value="TreeGrafter"/>
</dbReference>
<evidence type="ECO:0000256" key="1">
    <source>
        <dbReference type="ARBA" id="ARBA00022553"/>
    </source>
</evidence>
<dbReference type="CDD" id="cd01949">
    <property type="entry name" value="GGDEF"/>
    <property type="match status" value="1"/>
</dbReference>
<evidence type="ECO:0000259" key="8">
    <source>
        <dbReference type="PROSITE" id="PS50887"/>
    </source>
</evidence>
<keyword evidence="2" id="KW-0805">Transcription regulation</keyword>
<dbReference type="SUPFAM" id="SSF52172">
    <property type="entry name" value="CheY-like"/>
    <property type="match status" value="2"/>
</dbReference>
<dbReference type="GO" id="GO:0006355">
    <property type="term" value="P:regulation of DNA-templated transcription"/>
    <property type="evidence" value="ECO:0007669"/>
    <property type="project" value="TreeGrafter"/>
</dbReference>
<dbReference type="Proteomes" id="UP000243376">
    <property type="component" value="Unassembled WGS sequence"/>
</dbReference>
<evidence type="ECO:0000313" key="9">
    <source>
        <dbReference type="EMBL" id="PMP85631.1"/>
    </source>
</evidence>
<evidence type="ECO:0000256" key="3">
    <source>
        <dbReference type="ARBA" id="ARBA00023125"/>
    </source>
</evidence>
<evidence type="ECO:0000313" key="10">
    <source>
        <dbReference type="Proteomes" id="UP000243376"/>
    </source>
</evidence>
<dbReference type="AlphaFoldDB" id="A0A2J6XCT7"/>
<evidence type="ECO:0000256" key="4">
    <source>
        <dbReference type="ARBA" id="ARBA00023163"/>
    </source>
</evidence>
<evidence type="ECO:0000256" key="5">
    <source>
        <dbReference type="PROSITE-ProRule" id="PRU00169"/>
    </source>
</evidence>